<name>A0A2A4J1A7_HELVI</name>
<dbReference type="EMBL" id="NWSH01003842">
    <property type="protein sequence ID" value="PCG65771.1"/>
    <property type="molecule type" value="Genomic_DNA"/>
</dbReference>
<gene>
    <name evidence="2" type="ORF">B5V51_8698</name>
</gene>
<feature type="region of interest" description="Disordered" evidence="1">
    <location>
        <begin position="42"/>
        <end position="88"/>
    </location>
</feature>
<accession>A0A2A4J1A7</accession>
<comment type="caution">
    <text evidence="2">The sequence shown here is derived from an EMBL/GenBank/DDBJ whole genome shotgun (WGS) entry which is preliminary data.</text>
</comment>
<feature type="compositionally biased region" description="Low complexity" evidence="1">
    <location>
        <begin position="50"/>
        <end position="59"/>
    </location>
</feature>
<evidence type="ECO:0000313" key="2">
    <source>
        <dbReference type="EMBL" id="PCG65771.1"/>
    </source>
</evidence>
<reference evidence="2" key="1">
    <citation type="submission" date="2017-09" db="EMBL/GenBank/DDBJ databases">
        <title>Contemporary evolution of a Lepidopteran species, Heliothis virescens, in response to modern agricultural practices.</title>
        <authorList>
            <person name="Fritz M.L."/>
            <person name="Deyonke A.M."/>
            <person name="Papanicolaou A."/>
            <person name="Micinski S."/>
            <person name="Westbrook J."/>
            <person name="Gould F."/>
        </authorList>
    </citation>
    <scope>NUCLEOTIDE SEQUENCE [LARGE SCALE GENOMIC DNA]</scope>
    <source>
        <strain evidence="2">HvINT-</strain>
        <tissue evidence="2">Whole body</tissue>
    </source>
</reference>
<evidence type="ECO:0000256" key="1">
    <source>
        <dbReference type="SAM" id="MobiDB-lite"/>
    </source>
</evidence>
<sequence>MGRGPFTTVVRGGLRCANNLPKTTRRLRTTVAATTAAVGNQSIEGGDQVDGGATTVAEGGEAGGAGNDESGNSTGGADVGETTAAVVL</sequence>
<organism evidence="2">
    <name type="scientific">Heliothis virescens</name>
    <name type="common">Tobacco budworm moth</name>
    <dbReference type="NCBI Taxonomy" id="7102"/>
    <lineage>
        <taxon>Eukaryota</taxon>
        <taxon>Metazoa</taxon>
        <taxon>Ecdysozoa</taxon>
        <taxon>Arthropoda</taxon>
        <taxon>Hexapoda</taxon>
        <taxon>Insecta</taxon>
        <taxon>Pterygota</taxon>
        <taxon>Neoptera</taxon>
        <taxon>Endopterygota</taxon>
        <taxon>Lepidoptera</taxon>
        <taxon>Glossata</taxon>
        <taxon>Ditrysia</taxon>
        <taxon>Noctuoidea</taxon>
        <taxon>Noctuidae</taxon>
        <taxon>Heliothinae</taxon>
        <taxon>Heliothis</taxon>
    </lineage>
</organism>
<dbReference type="AlphaFoldDB" id="A0A2A4J1A7"/>
<protein>
    <submittedName>
        <fullName evidence="2">Uncharacterized protein</fullName>
    </submittedName>
</protein>
<proteinExistence type="predicted"/>